<evidence type="ECO:0000256" key="8">
    <source>
        <dbReference type="RuleBase" id="RU363032"/>
    </source>
</evidence>
<dbReference type="Gene3D" id="1.10.3720.10">
    <property type="entry name" value="MetI-like"/>
    <property type="match status" value="1"/>
</dbReference>
<feature type="transmembrane region" description="Helical" evidence="8">
    <location>
        <begin position="154"/>
        <end position="177"/>
    </location>
</feature>
<dbReference type="CDD" id="cd06261">
    <property type="entry name" value="TM_PBP2"/>
    <property type="match status" value="1"/>
</dbReference>
<organism evidence="10 11">
    <name type="scientific">Stappia indica</name>
    <dbReference type="NCBI Taxonomy" id="538381"/>
    <lineage>
        <taxon>Bacteria</taxon>
        <taxon>Pseudomonadati</taxon>
        <taxon>Pseudomonadota</taxon>
        <taxon>Alphaproteobacteria</taxon>
        <taxon>Hyphomicrobiales</taxon>
        <taxon>Stappiaceae</taxon>
        <taxon>Stappia</taxon>
    </lineage>
</organism>
<dbReference type="Proteomes" id="UP000219331">
    <property type="component" value="Unassembled WGS sequence"/>
</dbReference>
<keyword evidence="7 8" id="KW-0472">Membrane</keyword>
<dbReference type="STRING" id="538381.GCA_001696535_03621"/>
<evidence type="ECO:0000313" key="11">
    <source>
        <dbReference type="Proteomes" id="UP000219331"/>
    </source>
</evidence>
<evidence type="ECO:0000256" key="7">
    <source>
        <dbReference type="ARBA" id="ARBA00023136"/>
    </source>
</evidence>
<dbReference type="AlphaFoldDB" id="A0A285SX20"/>
<comment type="subcellular location">
    <subcellularLocation>
        <location evidence="1">Cell inner membrane</location>
        <topology evidence="1">Multi-pass membrane protein</topology>
    </subcellularLocation>
    <subcellularLocation>
        <location evidence="8">Cell membrane</location>
        <topology evidence="8">Multi-pass membrane protein</topology>
    </subcellularLocation>
</comment>
<evidence type="ECO:0000256" key="6">
    <source>
        <dbReference type="ARBA" id="ARBA00022989"/>
    </source>
</evidence>
<dbReference type="InterPro" id="IPR035906">
    <property type="entry name" value="MetI-like_sf"/>
</dbReference>
<feature type="transmembrane region" description="Helical" evidence="8">
    <location>
        <begin position="189"/>
        <end position="216"/>
    </location>
</feature>
<dbReference type="GO" id="GO:0043190">
    <property type="term" value="C:ATP-binding cassette (ABC) transporter complex"/>
    <property type="evidence" value="ECO:0007669"/>
    <property type="project" value="InterPro"/>
</dbReference>
<dbReference type="PANTHER" id="PTHR30614">
    <property type="entry name" value="MEMBRANE COMPONENT OF AMINO ACID ABC TRANSPORTER"/>
    <property type="match status" value="1"/>
</dbReference>
<feature type="transmembrane region" description="Helical" evidence="8">
    <location>
        <begin position="66"/>
        <end position="83"/>
    </location>
</feature>
<dbReference type="SUPFAM" id="SSF161098">
    <property type="entry name" value="MetI-like"/>
    <property type="match status" value="1"/>
</dbReference>
<dbReference type="RefSeq" id="WP_097175312.1">
    <property type="nucleotide sequence ID" value="NZ_OBML01000007.1"/>
</dbReference>
<evidence type="ECO:0000256" key="4">
    <source>
        <dbReference type="ARBA" id="ARBA00022475"/>
    </source>
</evidence>
<keyword evidence="6 8" id="KW-1133">Transmembrane helix</keyword>
<dbReference type="InterPro" id="IPR043429">
    <property type="entry name" value="ArtM/GltK/GlnP/TcyL/YhdX-like"/>
</dbReference>
<dbReference type="PANTHER" id="PTHR30614:SF35">
    <property type="entry name" value="ABC TRANSPORTER PERMEASE PROTEIN"/>
    <property type="match status" value="1"/>
</dbReference>
<protein>
    <submittedName>
        <fullName evidence="10">Amino acid ABC transporter membrane protein 1, PAAT family</fullName>
    </submittedName>
</protein>
<evidence type="ECO:0000256" key="5">
    <source>
        <dbReference type="ARBA" id="ARBA00022692"/>
    </source>
</evidence>
<proteinExistence type="inferred from homology"/>
<dbReference type="EMBL" id="OBML01000007">
    <property type="protein sequence ID" value="SOC13185.1"/>
    <property type="molecule type" value="Genomic_DNA"/>
</dbReference>
<dbReference type="InterPro" id="IPR000515">
    <property type="entry name" value="MetI-like"/>
</dbReference>
<evidence type="ECO:0000256" key="3">
    <source>
        <dbReference type="ARBA" id="ARBA00022448"/>
    </source>
</evidence>
<dbReference type="NCBIfam" id="TIGR01726">
    <property type="entry name" value="HEQRo_perm_3TM"/>
    <property type="match status" value="1"/>
</dbReference>
<dbReference type="GO" id="GO:0006865">
    <property type="term" value="P:amino acid transport"/>
    <property type="evidence" value="ECO:0007669"/>
    <property type="project" value="TreeGrafter"/>
</dbReference>
<dbReference type="PROSITE" id="PS50928">
    <property type="entry name" value="ABC_TM1"/>
    <property type="match status" value="1"/>
</dbReference>
<dbReference type="GO" id="GO:0022857">
    <property type="term" value="F:transmembrane transporter activity"/>
    <property type="evidence" value="ECO:0007669"/>
    <property type="project" value="InterPro"/>
</dbReference>
<keyword evidence="3 8" id="KW-0813">Transport</keyword>
<accession>A0A285SX20</accession>
<evidence type="ECO:0000256" key="1">
    <source>
        <dbReference type="ARBA" id="ARBA00004429"/>
    </source>
</evidence>
<reference evidence="10 11" key="1">
    <citation type="submission" date="2017-08" db="EMBL/GenBank/DDBJ databases">
        <authorList>
            <person name="de Groot N.N."/>
        </authorList>
    </citation>
    <scope>NUCLEOTIDE SEQUENCE [LARGE SCALE GENOMIC DNA]</scope>
    <source>
        <strain evidence="10 11">USBA 352</strain>
    </source>
</reference>
<feature type="transmembrane region" description="Helical" evidence="8">
    <location>
        <begin position="20"/>
        <end position="45"/>
    </location>
</feature>
<evidence type="ECO:0000256" key="2">
    <source>
        <dbReference type="ARBA" id="ARBA00010072"/>
    </source>
</evidence>
<dbReference type="Pfam" id="PF00528">
    <property type="entry name" value="BPD_transp_1"/>
    <property type="match status" value="1"/>
</dbReference>
<dbReference type="InterPro" id="IPR010065">
    <property type="entry name" value="AA_ABC_transptr_permease_3TM"/>
</dbReference>
<keyword evidence="4" id="KW-1003">Cell membrane</keyword>
<keyword evidence="5 8" id="KW-0812">Transmembrane</keyword>
<comment type="similarity">
    <text evidence="2">Belongs to the binding-protein-dependent transport system permease family. HisMQ subfamily.</text>
</comment>
<feature type="domain" description="ABC transmembrane type-1" evidence="9">
    <location>
        <begin position="20"/>
        <end position="208"/>
    </location>
</feature>
<gene>
    <name evidence="10" type="ORF">SAMN05421512_107100</name>
</gene>
<dbReference type="OrthoDB" id="9814550at2"/>
<evidence type="ECO:0000313" key="10">
    <source>
        <dbReference type="EMBL" id="SOC13185.1"/>
    </source>
</evidence>
<keyword evidence="11" id="KW-1185">Reference proteome</keyword>
<evidence type="ECO:0000259" key="9">
    <source>
        <dbReference type="PROSITE" id="PS50928"/>
    </source>
</evidence>
<sequence length="222" mass="24372">MVQLNFNQLWRYQDEFLHGVSLTLLLTLVATVAGLAIGLVCASAAGSRFAALRLLVRSYVEVIRNTPALIQLFLIFFVLPYAGLRLPPVYAAATALSIYMGAYATEIIRGGLASIPRSQVEAGQCLGLTRWQVFRHVILPPALRNIYPSITSQIVLLLLGTSLASQVSASELFHAAAFVESRTFRSFEVYAVVCAIYFTLVLAFRLAFAGIGRIAFRWPTGR</sequence>
<feature type="transmembrane region" description="Helical" evidence="8">
    <location>
        <begin position="89"/>
        <end position="108"/>
    </location>
</feature>
<name>A0A285SX20_9HYPH</name>